<keyword evidence="4" id="KW-1185">Reference proteome</keyword>
<dbReference type="InterPro" id="IPR013762">
    <property type="entry name" value="Integrase-like_cat_sf"/>
</dbReference>
<evidence type="ECO:0000259" key="2">
    <source>
        <dbReference type="Pfam" id="PF00589"/>
    </source>
</evidence>
<evidence type="ECO:0000256" key="1">
    <source>
        <dbReference type="ARBA" id="ARBA00023172"/>
    </source>
</evidence>
<feature type="domain" description="Tyr recombinase" evidence="2">
    <location>
        <begin position="5"/>
        <end position="49"/>
    </location>
</feature>
<gene>
    <name evidence="3" type="ORF">GXW78_12150</name>
</gene>
<comment type="caution">
    <text evidence="3">The sequence shown here is derived from an EMBL/GenBank/DDBJ whole genome shotgun (WGS) entry which is preliminary data.</text>
</comment>
<protein>
    <submittedName>
        <fullName evidence="3">Phage integrase family protein</fullName>
    </submittedName>
</protein>
<dbReference type="Gene3D" id="1.10.443.10">
    <property type="entry name" value="Intergrase catalytic core"/>
    <property type="match status" value="1"/>
</dbReference>
<name>A0ABS5EHB6_9PROT</name>
<organism evidence="3 4">
    <name type="scientific">Neoroseomonas terrae</name>
    <dbReference type="NCBI Taxonomy" id="424799"/>
    <lineage>
        <taxon>Bacteria</taxon>
        <taxon>Pseudomonadati</taxon>
        <taxon>Pseudomonadota</taxon>
        <taxon>Alphaproteobacteria</taxon>
        <taxon>Acetobacterales</taxon>
        <taxon>Acetobacteraceae</taxon>
        <taxon>Neoroseomonas</taxon>
    </lineage>
</organism>
<sequence>MPSGLAPHGLRKARCRPLAEAGATTHQIAAVTGHKNLKEVETYTRAAEQARMAAQGMDRIGGGASNLALLELPTRLKIGG</sequence>
<dbReference type="Proteomes" id="UP000698752">
    <property type="component" value="Unassembled WGS sequence"/>
</dbReference>
<reference evidence="4" key="1">
    <citation type="journal article" date="2021" name="Syst. Appl. Microbiol.">
        <title>Roseomonas hellenica sp. nov., isolated from roots of wild-growing Alkanna tinctoria.</title>
        <authorList>
            <person name="Rat A."/>
            <person name="Naranjo H.D."/>
            <person name="Lebbe L."/>
            <person name="Cnockaert M."/>
            <person name="Krigas N."/>
            <person name="Grigoriadou K."/>
            <person name="Maloupa E."/>
            <person name="Willems A."/>
        </authorList>
    </citation>
    <scope>NUCLEOTIDE SEQUENCE [LARGE SCALE GENOMIC DNA]</scope>
    <source>
        <strain evidence="4">LMG 31159</strain>
    </source>
</reference>
<dbReference type="Pfam" id="PF00589">
    <property type="entry name" value="Phage_integrase"/>
    <property type="match status" value="1"/>
</dbReference>
<dbReference type="EMBL" id="JAAEDI010000012">
    <property type="protein sequence ID" value="MBR0650419.1"/>
    <property type="molecule type" value="Genomic_DNA"/>
</dbReference>
<evidence type="ECO:0000313" key="3">
    <source>
        <dbReference type="EMBL" id="MBR0650419.1"/>
    </source>
</evidence>
<dbReference type="InterPro" id="IPR011010">
    <property type="entry name" value="DNA_brk_join_enz"/>
</dbReference>
<keyword evidence="1" id="KW-0233">DNA recombination</keyword>
<accession>A0ABS5EHB6</accession>
<proteinExistence type="predicted"/>
<dbReference type="InterPro" id="IPR002104">
    <property type="entry name" value="Integrase_catalytic"/>
</dbReference>
<evidence type="ECO:0000313" key="4">
    <source>
        <dbReference type="Proteomes" id="UP000698752"/>
    </source>
</evidence>
<dbReference type="SUPFAM" id="SSF56349">
    <property type="entry name" value="DNA breaking-rejoining enzymes"/>
    <property type="match status" value="1"/>
</dbReference>